<dbReference type="AlphaFoldDB" id="B7FTV2"/>
<dbReference type="InParanoid" id="B7FTV2"/>
<proteinExistence type="predicted"/>
<feature type="region of interest" description="Disordered" evidence="1">
    <location>
        <begin position="1"/>
        <end position="22"/>
    </location>
</feature>
<gene>
    <name evidence="2" type="ORF">PHATRDRAFT_33783</name>
</gene>
<evidence type="ECO:0000256" key="1">
    <source>
        <dbReference type="SAM" id="MobiDB-lite"/>
    </source>
</evidence>
<dbReference type="HOGENOM" id="CLU_901564_0_0_1"/>
<organism evidence="2 3">
    <name type="scientific">Phaeodactylum tricornutum (strain CCAP 1055/1)</name>
    <dbReference type="NCBI Taxonomy" id="556484"/>
    <lineage>
        <taxon>Eukaryota</taxon>
        <taxon>Sar</taxon>
        <taxon>Stramenopiles</taxon>
        <taxon>Ochrophyta</taxon>
        <taxon>Bacillariophyta</taxon>
        <taxon>Bacillariophyceae</taxon>
        <taxon>Bacillariophycidae</taxon>
        <taxon>Naviculales</taxon>
        <taxon>Phaeodactylaceae</taxon>
        <taxon>Phaeodactylum</taxon>
    </lineage>
</organism>
<dbReference type="KEGG" id="pti:PHATRDRAFT_33783"/>
<dbReference type="EMBL" id="CM000607">
    <property type="protein sequence ID" value="EEC50149.1"/>
    <property type="molecule type" value="Genomic_DNA"/>
</dbReference>
<accession>B7FTV2</accession>
<dbReference type="PaxDb" id="2850-Phatr33783"/>
<reference evidence="2 3" key="1">
    <citation type="journal article" date="2008" name="Nature">
        <title>The Phaeodactylum genome reveals the evolutionary history of diatom genomes.</title>
        <authorList>
            <person name="Bowler C."/>
            <person name="Allen A.E."/>
            <person name="Badger J.H."/>
            <person name="Grimwood J."/>
            <person name="Jabbari K."/>
            <person name="Kuo A."/>
            <person name="Maheswari U."/>
            <person name="Martens C."/>
            <person name="Maumus F."/>
            <person name="Otillar R.P."/>
            <person name="Rayko E."/>
            <person name="Salamov A."/>
            <person name="Vandepoele K."/>
            <person name="Beszteri B."/>
            <person name="Gruber A."/>
            <person name="Heijde M."/>
            <person name="Katinka M."/>
            <person name="Mock T."/>
            <person name="Valentin K."/>
            <person name="Verret F."/>
            <person name="Berges J.A."/>
            <person name="Brownlee C."/>
            <person name="Cadoret J.P."/>
            <person name="Chiovitti A."/>
            <person name="Choi C.J."/>
            <person name="Coesel S."/>
            <person name="De Martino A."/>
            <person name="Detter J.C."/>
            <person name="Durkin C."/>
            <person name="Falciatore A."/>
            <person name="Fournet J."/>
            <person name="Haruta M."/>
            <person name="Huysman M.J."/>
            <person name="Jenkins B.D."/>
            <person name="Jiroutova K."/>
            <person name="Jorgensen R.E."/>
            <person name="Joubert Y."/>
            <person name="Kaplan A."/>
            <person name="Kroger N."/>
            <person name="Kroth P.G."/>
            <person name="La Roche J."/>
            <person name="Lindquist E."/>
            <person name="Lommer M."/>
            <person name="Martin-Jezequel V."/>
            <person name="Lopez P.J."/>
            <person name="Lucas S."/>
            <person name="Mangogna M."/>
            <person name="McGinnis K."/>
            <person name="Medlin L.K."/>
            <person name="Montsant A."/>
            <person name="Oudot-Le Secq M.P."/>
            <person name="Napoli C."/>
            <person name="Obornik M."/>
            <person name="Parker M.S."/>
            <person name="Petit J.L."/>
            <person name="Porcel B.M."/>
            <person name="Poulsen N."/>
            <person name="Robison M."/>
            <person name="Rychlewski L."/>
            <person name="Rynearson T.A."/>
            <person name="Schmutz J."/>
            <person name="Shapiro H."/>
            <person name="Siaut M."/>
            <person name="Stanley M."/>
            <person name="Sussman M.R."/>
            <person name="Taylor A.R."/>
            <person name="Vardi A."/>
            <person name="von Dassow P."/>
            <person name="Vyverman W."/>
            <person name="Willis A."/>
            <person name="Wyrwicz L.S."/>
            <person name="Rokhsar D.S."/>
            <person name="Weissenbach J."/>
            <person name="Armbrust E.V."/>
            <person name="Green B.R."/>
            <person name="Van de Peer Y."/>
            <person name="Grigoriev I.V."/>
        </authorList>
    </citation>
    <scope>NUCLEOTIDE SEQUENCE [LARGE SCALE GENOMIC DNA]</scope>
    <source>
        <strain evidence="2 3">CCAP 1055/1</strain>
    </source>
</reference>
<sequence>MSEYPVPQTAKPTKPPHSSTTLVGSQIKMTIMSTSSGNCRWRREDKDNEISRKCSSAPQVWGEKNAHERIRDDKFSSQLSIDSRLQNGDKRIPTSQLKGGSTSIVIRRHTKRRRVHFGRFSEVYELDADNEQVTAEIGWYSRKELFQMKVRAKRLPKAGSSIDVLSDAYGANVEENDIVQRLGASEDFQDRRGLELLSSEHHCFSRNLTICSVKGEVLLEQASQVIQGKSDAVKIAKAYAYASEPAVRFARLLGIVDALTTGKQMGTLESDSSLYSSKLSHLSNHSAFSRKGGRTTDFTLPGKMGSVQKFVEGKYHFFVLRSSWAMSLMSIGFHTKEELMEIVSVGLIKLLSYSDRSAKPSHKHLFHTKEESMEVISVRLVAVLVQFHHSKRNPCFVPDCLVYLPNHY</sequence>
<dbReference type="Proteomes" id="UP000000759">
    <property type="component" value="Chromosome 4"/>
</dbReference>
<keyword evidence="3" id="KW-1185">Reference proteome</keyword>
<protein>
    <submittedName>
        <fullName evidence="2">Uncharacterized protein</fullName>
    </submittedName>
</protein>
<name>B7FTV2_PHATC</name>
<evidence type="ECO:0000313" key="2">
    <source>
        <dbReference type="EMBL" id="EEC50149.1"/>
    </source>
</evidence>
<dbReference type="GeneID" id="7198045"/>
<evidence type="ECO:0000313" key="3">
    <source>
        <dbReference type="Proteomes" id="UP000000759"/>
    </source>
</evidence>
<dbReference type="RefSeq" id="XP_002178484.1">
    <property type="nucleotide sequence ID" value="XM_002178448.1"/>
</dbReference>
<reference evidence="3" key="2">
    <citation type="submission" date="2008-08" db="EMBL/GenBank/DDBJ databases">
        <authorList>
            <consortium name="Diatom Consortium"/>
            <person name="Grigoriev I."/>
            <person name="Grimwood J."/>
            <person name="Kuo A."/>
            <person name="Otillar R.P."/>
            <person name="Salamov A."/>
            <person name="Detter J.C."/>
            <person name="Lindquist E."/>
            <person name="Shapiro H."/>
            <person name="Lucas S."/>
            <person name="Glavina del Rio T."/>
            <person name="Pitluck S."/>
            <person name="Rokhsar D."/>
            <person name="Bowler C."/>
        </authorList>
    </citation>
    <scope>GENOME REANNOTATION</scope>
    <source>
        <strain evidence="3">CCAP 1055/1</strain>
    </source>
</reference>